<protein>
    <submittedName>
        <fullName evidence="7">Zinc finger protein</fullName>
    </submittedName>
</protein>
<dbReference type="PANTHER" id="PTHR31973:SF187">
    <property type="entry name" value="MUTATOR TRANSPOSASE MUDRA PROTEIN"/>
    <property type="match status" value="1"/>
</dbReference>
<evidence type="ECO:0000256" key="5">
    <source>
        <dbReference type="SAM" id="MobiDB-lite"/>
    </source>
</evidence>
<dbReference type="Proteomes" id="UP000554482">
    <property type="component" value="Unassembled WGS sequence"/>
</dbReference>
<comment type="caution">
    <text evidence="7">The sequence shown here is derived from an EMBL/GenBank/DDBJ whole genome shotgun (WGS) entry which is preliminary data.</text>
</comment>
<feature type="region of interest" description="Disordered" evidence="5">
    <location>
        <begin position="142"/>
        <end position="162"/>
    </location>
</feature>
<keyword evidence="1" id="KW-0479">Metal-binding</keyword>
<dbReference type="PROSITE" id="PS50966">
    <property type="entry name" value="ZF_SWIM"/>
    <property type="match status" value="1"/>
</dbReference>
<dbReference type="EMBL" id="JABWDY010001284">
    <property type="protein sequence ID" value="KAF5207541.1"/>
    <property type="molecule type" value="Genomic_DNA"/>
</dbReference>
<dbReference type="GO" id="GO:0008270">
    <property type="term" value="F:zinc ion binding"/>
    <property type="evidence" value="ECO:0007669"/>
    <property type="project" value="UniProtKB-KW"/>
</dbReference>
<organism evidence="7 8">
    <name type="scientific">Thalictrum thalictroides</name>
    <name type="common">Rue-anemone</name>
    <name type="synonym">Anemone thalictroides</name>
    <dbReference type="NCBI Taxonomy" id="46969"/>
    <lineage>
        <taxon>Eukaryota</taxon>
        <taxon>Viridiplantae</taxon>
        <taxon>Streptophyta</taxon>
        <taxon>Embryophyta</taxon>
        <taxon>Tracheophyta</taxon>
        <taxon>Spermatophyta</taxon>
        <taxon>Magnoliopsida</taxon>
        <taxon>Ranunculales</taxon>
        <taxon>Ranunculaceae</taxon>
        <taxon>Thalictroideae</taxon>
        <taxon>Thalictrum</taxon>
    </lineage>
</organism>
<evidence type="ECO:0000259" key="6">
    <source>
        <dbReference type="PROSITE" id="PS50966"/>
    </source>
</evidence>
<reference evidence="7 8" key="1">
    <citation type="submission" date="2020-06" db="EMBL/GenBank/DDBJ databases">
        <title>Transcriptomic and genomic resources for Thalictrum thalictroides and T. hernandezii: Facilitating candidate gene discovery in an emerging model plant lineage.</title>
        <authorList>
            <person name="Arias T."/>
            <person name="Riano-Pachon D.M."/>
            <person name="Di Stilio V.S."/>
        </authorList>
    </citation>
    <scope>NUCLEOTIDE SEQUENCE [LARGE SCALE GENOMIC DNA]</scope>
    <source>
        <strain evidence="8">cv. WT478/WT964</strain>
        <tissue evidence="7">Leaves</tissue>
    </source>
</reference>
<sequence length="162" mass="18499">MIDRIRSRLMNQFSERRTCGNGWSSLICPTIENKLKERIDAGKTWQPPIKSSEDLFEVHSIRTNIVDLGRFSCTCGRWRVEGIPCAHAMRCIIADGRSIQDFIDPMFSVLFYRQSYSHNIPPVDVDIGDFTTAHEEVVIPPEVRNQPGRPKTNRIPNSGLVQ</sequence>
<dbReference type="PANTHER" id="PTHR31973">
    <property type="entry name" value="POLYPROTEIN, PUTATIVE-RELATED"/>
    <property type="match status" value="1"/>
</dbReference>
<evidence type="ECO:0000313" key="7">
    <source>
        <dbReference type="EMBL" id="KAF5207541.1"/>
    </source>
</evidence>
<dbReference type="InterPro" id="IPR007527">
    <property type="entry name" value="Znf_SWIM"/>
</dbReference>
<accession>A0A7J6XCM9</accession>
<proteinExistence type="predicted"/>
<keyword evidence="8" id="KW-1185">Reference proteome</keyword>
<keyword evidence="3" id="KW-0862">Zinc</keyword>
<evidence type="ECO:0000256" key="3">
    <source>
        <dbReference type="ARBA" id="ARBA00022833"/>
    </source>
</evidence>
<dbReference type="InterPro" id="IPR006564">
    <property type="entry name" value="Znf_PMZ"/>
</dbReference>
<evidence type="ECO:0000256" key="4">
    <source>
        <dbReference type="PROSITE-ProRule" id="PRU00325"/>
    </source>
</evidence>
<dbReference type="AlphaFoldDB" id="A0A7J6XCM9"/>
<evidence type="ECO:0000256" key="2">
    <source>
        <dbReference type="ARBA" id="ARBA00022771"/>
    </source>
</evidence>
<evidence type="ECO:0000256" key="1">
    <source>
        <dbReference type="ARBA" id="ARBA00022723"/>
    </source>
</evidence>
<dbReference type="Pfam" id="PF04434">
    <property type="entry name" value="SWIM"/>
    <property type="match status" value="1"/>
</dbReference>
<keyword evidence="2 4" id="KW-0863">Zinc-finger</keyword>
<dbReference type="OrthoDB" id="1895098at2759"/>
<evidence type="ECO:0000313" key="8">
    <source>
        <dbReference type="Proteomes" id="UP000554482"/>
    </source>
</evidence>
<name>A0A7J6XCM9_THATH</name>
<dbReference type="SMART" id="SM00575">
    <property type="entry name" value="ZnF_PMZ"/>
    <property type="match status" value="1"/>
</dbReference>
<gene>
    <name evidence="7" type="ORF">FRX31_002872</name>
</gene>
<feature type="domain" description="SWIM-type" evidence="6">
    <location>
        <begin position="64"/>
        <end position="96"/>
    </location>
</feature>